<dbReference type="EMBL" id="MQMG01000028">
    <property type="protein sequence ID" value="OKO92852.1"/>
    <property type="molecule type" value="Genomic_DNA"/>
</dbReference>
<accession>A0A1Q5SY25</accession>
<evidence type="ECO:0000313" key="2">
    <source>
        <dbReference type="EMBL" id="OKO92852.1"/>
    </source>
</evidence>
<proteinExistence type="predicted"/>
<reference evidence="2 3" key="1">
    <citation type="submission" date="2016-11" db="EMBL/GenBank/DDBJ databases">
        <authorList>
            <person name="Kadnikov V."/>
            <person name="Nazina T."/>
        </authorList>
    </citation>
    <scope>NUCLEOTIDE SEQUENCE [LARGE SCALE GENOMIC DNA]</scope>
    <source>
        <strain evidence="2 3">1017</strain>
    </source>
</reference>
<keyword evidence="1" id="KW-0472">Membrane</keyword>
<comment type="caution">
    <text evidence="2">The sequence shown here is derived from an EMBL/GenBank/DDBJ whole genome shotgun (WGS) entry which is preliminary data.</text>
</comment>
<keyword evidence="1" id="KW-1133">Transmembrane helix</keyword>
<feature type="transmembrane region" description="Helical" evidence="1">
    <location>
        <begin position="14"/>
        <end position="33"/>
    </location>
</feature>
<sequence length="38" mass="4515">MDSQEYLQMLKEYISTYKTLGGIFLFVGLFSFLNDHHQ</sequence>
<evidence type="ECO:0000256" key="1">
    <source>
        <dbReference type="SAM" id="Phobius"/>
    </source>
</evidence>
<reference evidence="3" key="2">
    <citation type="submission" date="2017-01" db="EMBL/GenBank/DDBJ databases">
        <title>Genome sequencing and annotation of Geobacillus sp. 1017, a Hydrocarbon-Oxidizing Thermophilic Bacterium Isolated from a Heavy Oil Reservoir (China).</title>
        <authorList>
            <person name="Kadnikov V.V."/>
            <person name="Mardanov A.V."/>
            <person name="Poltaraus A.B."/>
            <person name="Sokolova D.S."/>
            <person name="Semenova E.M."/>
            <person name="Ravin N.V."/>
            <person name="Tourova T.P."/>
            <person name="Nazina T.N."/>
        </authorList>
    </citation>
    <scope>NUCLEOTIDE SEQUENCE [LARGE SCALE GENOMIC DNA]</scope>
    <source>
        <strain evidence="3">1017</strain>
    </source>
</reference>
<organism evidence="2 3">
    <name type="scientific">Geobacillus proteiniphilus</name>
    <dbReference type="NCBI Taxonomy" id="860353"/>
    <lineage>
        <taxon>Bacteria</taxon>
        <taxon>Bacillati</taxon>
        <taxon>Bacillota</taxon>
        <taxon>Bacilli</taxon>
        <taxon>Bacillales</taxon>
        <taxon>Anoxybacillaceae</taxon>
        <taxon>Geobacillus</taxon>
    </lineage>
</organism>
<evidence type="ECO:0000313" key="3">
    <source>
        <dbReference type="Proteomes" id="UP000186030"/>
    </source>
</evidence>
<dbReference type="Proteomes" id="UP000186030">
    <property type="component" value="Unassembled WGS sequence"/>
</dbReference>
<keyword evidence="1" id="KW-0812">Transmembrane</keyword>
<name>A0A1Q5SY25_9BACL</name>
<gene>
    <name evidence="2" type="ORF">BRO54_2264</name>
</gene>
<dbReference type="AlphaFoldDB" id="A0A1Q5SY25"/>
<protein>
    <submittedName>
        <fullName evidence="2">Uncharacterized protein</fullName>
    </submittedName>
</protein>